<dbReference type="Pfam" id="PF13450">
    <property type="entry name" value="NAD_binding_8"/>
    <property type="match status" value="1"/>
</dbReference>
<dbReference type="Gene3D" id="3.50.50.60">
    <property type="entry name" value="FAD/NAD(P)-binding domain"/>
    <property type="match status" value="1"/>
</dbReference>
<dbReference type="PANTHER" id="PTHR15944:SF0">
    <property type="entry name" value="PRENYLCYSTEINE LYASE DOMAIN-CONTAINING PROTEIN"/>
    <property type="match status" value="1"/>
</dbReference>
<dbReference type="RefSeq" id="XP_031025624.1">
    <property type="nucleotide sequence ID" value="XM_031168336.1"/>
</dbReference>
<organism evidence="9 10">
    <name type="scientific">Synchytrium microbalum</name>
    <dbReference type="NCBI Taxonomy" id="1806994"/>
    <lineage>
        <taxon>Eukaryota</taxon>
        <taxon>Fungi</taxon>
        <taxon>Fungi incertae sedis</taxon>
        <taxon>Chytridiomycota</taxon>
        <taxon>Chytridiomycota incertae sedis</taxon>
        <taxon>Chytridiomycetes</taxon>
        <taxon>Synchytriales</taxon>
        <taxon>Synchytriaceae</taxon>
        <taxon>Synchytrium</taxon>
    </lineage>
</organism>
<evidence type="ECO:0000256" key="6">
    <source>
        <dbReference type="ARBA" id="ARBA00023002"/>
    </source>
</evidence>
<dbReference type="AlphaFoldDB" id="A0A507C7C7"/>
<keyword evidence="4" id="KW-0732">Signal</keyword>
<dbReference type="Proteomes" id="UP000319731">
    <property type="component" value="Unassembled WGS sequence"/>
</dbReference>
<dbReference type="InterPro" id="IPR036188">
    <property type="entry name" value="FAD/NAD-bd_sf"/>
</dbReference>
<keyword evidence="7" id="KW-0325">Glycoprotein</keyword>
<dbReference type="PANTHER" id="PTHR15944">
    <property type="entry name" value="FARNESYLCYSTEINE LYASE"/>
    <property type="match status" value="1"/>
</dbReference>
<dbReference type="Pfam" id="PF07156">
    <property type="entry name" value="Prenylcys_lyase"/>
    <property type="match status" value="1"/>
</dbReference>
<dbReference type="GO" id="GO:0001735">
    <property type="term" value="F:prenylcysteine oxidase activity"/>
    <property type="evidence" value="ECO:0007669"/>
    <property type="project" value="InterPro"/>
</dbReference>
<dbReference type="GeneID" id="42003633"/>
<dbReference type="OrthoDB" id="437369at2759"/>
<dbReference type="GO" id="GO:0030328">
    <property type="term" value="P:prenylcysteine catabolic process"/>
    <property type="evidence" value="ECO:0007669"/>
    <property type="project" value="InterPro"/>
</dbReference>
<dbReference type="InterPro" id="IPR017046">
    <property type="entry name" value="Prenylcysteine_Oxase1"/>
</dbReference>
<name>A0A507C7C7_9FUNG</name>
<comment type="similarity">
    <text evidence="2">Belongs to the prenylcysteine oxidase family.</text>
</comment>
<evidence type="ECO:0000313" key="10">
    <source>
        <dbReference type="Proteomes" id="UP000319731"/>
    </source>
</evidence>
<dbReference type="STRING" id="1806994.A0A507C7C7"/>
<evidence type="ECO:0000313" key="9">
    <source>
        <dbReference type="EMBL" id="TPX35039.1"/>
    </source>
</evidence>
<reference evidence="9 10" key="1">
    <citation type="journal article" date="2019" name="Sci. Rep.">
        <title>Comparative genomics of chytrid fungi reveal insights into the obligate biotrophic and pathogenic lifestyle of Synchytrium endobioticum.</title>
        <authorList>
            <person name="van de Vossenberg B.T.L.H."/>
            <person name="Warris S."/>
            <person name="Nguyen H.D.T."/>
            <person name="van Gent-Pelzer M.P.E."/>
            <person name="Joly D.L."/>
            <person name="van de Geest H.C."/>
            <person name="Bonants P.J.M."/>
            <person name="Smith D.S."/>
            <person name="Levesque C.A."/>
            <person name="van der Lee T.A.J."/>
        </authorList>
    </citation>
    <scope>NUCLEOTIDE SEQUENCE [LARGE SCALE GENOMIC DNA]</scope>
    <source>
        <strain evidence="9 10">JEL517</strain>
    </source>
</reference>
<dbReference type="PRINTS" id="PR00419">
    <property type="entry name" value="ADXRDTASE"/>
</dbReference>
<accession>A0A507C7C7</accession>
<evidence type="ECO:0000256" key="3">
    <source>
        <dbReference type="ARBA" id="ARBA00022630"/>
    </source>
</evidence>
<evidence type="ECO:0000256" key="7">
    <source>
        <dbReference type="ARBA" id="ARBA00023180"/>
    </source>
</evidence>
<protein>
    <recommendedName>
        <fullName evidence="8">Prenylcysteine lyase domain-containing protein</fullName>
    </recommendedName>
</protein>
<keyword evidence="6" id="KW-0560">Oxidoreductase</keyword>
<evidence type="ECO:0000256" key="1">
    <source>
        <dbReference type="ARBA" id="ARBA00001974"/>
    </source>
</evidence>
<comment type="cofactor">
    <cofactor evidence="1">
        <name>FAD</name>
        <dbReference type="ChEBI" id="CHEBI:57692"/>
    </cofactor>
</comment>
<keyword evidence="3" id="KW-0285">Flavoprotein</keyword>
<evidence type="ECO:0000256" key="4">
    <source>
        <dbReference type="ARBA" id="ARBA00022729"/>
    </source>
</evidence>
<comment type="caution">
    <text evidence="9">The sequence shown here is derived from an EMBL/GenBank/DDBJ whole genome shotgun (WGS) entry which is preliminary data.</text>
</comment>
<evidence type="ECO:0000259" key="8">
    <source>
        <dbReference type="Pfam" id="PF07156"/>
    </source>
</evidence>
<keyword evidence="5" id="KW-0274">FAD</keyword>
<gene>
    <name evidence="9" type="ORF">SmJEL517_g02408</name>
</gene>
<dbReference type="GO" id="GO:0030327">
    <property type="term" value="P:prenylated protein catabolic process"/>
    <property type="evidence" value="ECO:0007669"/>
    <property type="project" value="TreeGrafter"/>
</dbReference>
<dbReference type="SUPFAM" id="SSF51905">
    <property type="entry name" value="FAD/NAD(P)-binding domain"/>
    <property type="match status" value="1"/>
</dbReference>
<dbReference type="InterPro" id="IPR010795">
    <property type="entry name" value="Prenylcys_lyase"/>
</dbReference>
<feature type="domain" description="Prenylcysteine lyase" evidence="8">
    <location>
        <begin position="114"/>
        <end position="443"/>
    </location>
</feature>
<sequence>MVFKTRKIAIIGSGPAGSYASFSLREQFPDSNITIYERNSVVGGRVHSIPILDPTAPADSPPIIVESGASIFLKTNKHLHDACIKYKLEFTTQDDIDDGLVVWNGNEILYTMKSNWDYVKGVWRWGTSPLRTYRAANEAASKWYKTYDKNDVGFETWQEFLDHYSLLDYMSVSAREFLAKNWGVSEKFIDEVVEPITRVNYAQNSDMNSLGALVVLTALFGDVQQVKGGNSQIMAKWIEESKATVKLNTRVTGVRRLAPGGADGVVVETLRGKPEVFDIVIIACPGGQSNIDLGPNIPTLPMIPYVKLYVTFVTGQVDPTAFGLPPTSKAPSTILTSNNATLPFLSISIVAYCHDKNTTITKIFSRTYMTATELQKYYKEIKAVTRREWWSYPELPPTSSGAFGDSVEVARNVFYVNGFEGAFSTMESETVAALNIIKIIKGRAGESGRKRRVVAKL</sequence>
<evidence type="ECO:0000256" key="2">
    <source>
        <dbReference type="ARBA" id="ARBA00009967"/>
    </source>
</evidence>
<proteinExistence type="inferred from homology"/>
<keyword evidence="10" id="KW-1185">Reference proteome</keyword>
<evidence type="ECO:0000256" key="5">
    <source>
        <dbReference type="ARBA" id="ARBA00022827"/>
    </source>
</evidence>
<dbReference type="EMBL" id="QEAO01000010">
    <property type="protein sequence ID" value="TPX35039.1"/>
    <property type="molecule type" value="Genomic_DNA"/>
</dbReference>